<dbReference type="Pfam" id="PF00572">
    <property type="entry name" value="Ribosomal_L13"/>
    <property type="match status" value="1"/>
</dbReference>
<dbReference type="Proteomes" id="UP000754563">
    <property type="component" value="Unassembled WGS sequence"/>
</dbReference>
<dbReference type="HAMAP" id="MF_01366">
    <property type="entry name" value="Ribosomal_uL13"/>
    <property type="match status" value="1"/>
</dbReference>
<evidence type="ECO:0000313" key="6">
    <source>
        <dbReference type="Proteomes" id="UP000754563"/>
    </source>
</evidence>
<comment type="subunit">
    <text evidence="4">Part of the 50S ribosomal subunit.</text>
</comment>
<keyword evidence="2 4" id="KW-0689">Ribosomal protein</keyword>
<comment type="function">
    <text evidence="4">This protein is one of the early assembly proteins of the 50S ribosomal subunit, although it is not seen to bind rRNA by itself. It is important during the early stages of 50S assembly.</text>
</comment>
<dbReference type="NCBIfam" id="TIGR01066">
    <property type="entry name" value="rplM_bact"/>
    <property type="match status" value="1"/>
</dbReference>
<sequence length="144" mass="16309">MNTRSVKASEIQEKWYVVDAAGVRLGKLATHIASILAGKHNVESVPYLTPKNKVIVVNTKKVDIHPRKKIGKIYYSHSGFPGGFNQMEYQDLKEKRPNKIVRLAVNGMLPKTKQRNDIMANLFLYEDGDHKHEAQQPEAVEVSK</sequence>
<dbReference type="GO" id="GO:0017148">
    <property type="term" value="P:negative regulation of translation"/>
    <property type="evidence" value="ECO:0007669"/>
    <property type="project" value="TreeGrafter"/>
</dbReference>
<protein>
    <recommendedName>
        <fullName evidence="4">Large ribosomal subunit protein uL13</fullName>
    </recommendedName>
</protein>
<comment type="caution">
    <text evidence="5">The sequence shown here is derived from an EMBL/GenBank/DDBJ whole genome shotgun (WGS) entry which is preliminary data.</text>
</comment>
<dbReference type="PANTHER" id="PTHR11545">
    <property type="entry name" value="RIBOSOMAL PROTEIN L13"/>
    <property type="match status" value="1"/>
</dbReference>
<dbReference type="GO" id="GO:0006412">
    <property type="term" value="P:translation"/>
    <property type="evidence" value="ECO:0007669"/>
    <property type="project" value="UniProtKB-UniRule"/>
</dbReference>
<evidence type="ECO:0000256" key="3">
    <source>
        <dbReference type="ARBA" id="ARBA00023274"/>
    </source>
</evidence>
<dbReference type="SUPFAM" id="SSF52161">
    <property type="entry name" value="Ribosomal protein L13"/>
    <property type="match status" value="1"/>
</dbReference>
<dbReference type="GO" id="GO:0003735">
    <property type="term" value="F:structural constituent of ribosome"/>
    <property type="evidence" value="ECO:0007669"/>
    <property type="project" value="InterPro"/>
</dbReference>
<proteinExistence type="inferred from homology"/>
<dbReference type="EMBL" id="JAGQLH010000045">
    <property type="protein sequence ID" value="MCA9385787.1"/>
    <property type="molecule type" value="Genomic_DNA"/>
</dbReference>
<dbReference type="InterPro" id="IPR005823">
    <property type="entry name" value="Ribosomal_uL13_bac-type"/>
</dbReference>
<keyword evidence="3 4" id="KW-0687">Ribonucleoprotein</keyword>
<comment type="similarity">
    <text evidence="1 4">Belongs to the universal ribosomal protein uL13 family.</text>
</comment>
<organism evidence="5 6">
    <name type="scientific">Candidatus Dojkabacteria bacterium</name>
    <dbReference type="NCBI Taxonomy" id="2099670"/>
    <lineage>
        <taxon>Bacteria</taxon>
        <taxon>Candidatus Dojkabacteria</taxon>
    </lineage>
</organism>
<accession>A0A955L818</accession>
<dbReference type="GO" id="GO:0003729">
    <property type="term" value="F:mRNA binding"/>
    <property type="evidence" value="ECO:0007669"/>
    <property type="project" value="TreeGrafter"/>
</dbReference>
<evidence type="ECO:0000256" key="4">
    <source>
        <dbReference type="HAMAP-Rule" id="MF_01366"/>
    </source>
</evidence>
<gene>
    <name evidence="4 5" type="primary">rplM</name>
    <name evidence="5" type="ORF">KC717_04010</name>
</gene>
<dbReference type="Gene3D" id="3.90.1180.10">
    <property type="entry name" value="Ribosomal protein L13"/>
    <property type="match status" value="1"/>
</dbReference>
<evidence type="ECO:0000256" key="2">
    <source>
        <dbReference type="ARBA" id="ARBA00022980"/>
    </source>
</evidence>
<reference evidence="5" key="1">
    <citation type="submission" date="2020-04" db="EMBL/GenBank/DDBJ databases">
        <authorList>
            <person name="Zhang T."/>
        </authorList>
    </citation>
    <scope>NUCLEOTIDE SEQUENCE</scope>
    <source>
        <strain evidence="5">HKST-UBA11</strain>
    </source>
</reference>
<evidence type="ECO:0000313" key="5">
    <source>
        <dbReference type="EMBL" id="MCA9385787.1"/>
    </source>
</evidence>
<reference evidence="5" key="2">
    <citation type="journal article" date="2021" name="Microbiome">
        <title>Successional dynamics and alternative stable states in a saline activated sludge microbial community over 9 years.</title>
        <authorList>
            <person name="Wang Y."/>
            <person name="Ye J."/>
            <person name="Ju F."/>
            <person name="Liu L."/>
            <person name="Boyd J.A."/>
            <person name="Deng Y."/>
            <person name="Parks D.H."/>
            <person name="Jiang X."/>
            <person name="Yin X."/>
            <person name="Woodcroft B.J."/>
            <person name="Tyson G.W."/>
            <person name="Hugenholtz P."/>
            <person name="Polz M.F."/>
            <person name="Zhang T."/>
        </authorList>
    </citation>
    <scope>NUCLEOTIDE SEQUENCE</scope>
    <source>
        <strain evidence="5">HKST-UBA11</strain>
    </source>
</reference>
<evidence type="ECO:0000256" key="1">
    <source>
        <dbReference type="ARBA" id="ARBA00006227"/>
    </source>
</evidence>
<dbReference type="PANTHER" id="PTHR11545:SF2">
    <property type="entry name" value="LARGE RIBOSOMAL SUBUNIT PROTEIN UL13M"/>
    <property type="match status" value="1"/>
</dbReference>
<dbReference type="InterPro" id="IPR005822">
    <property type="entry name" value="Ribosomal_uL13"/>
</dbReference>
<name>A0A955L818_9BACT</name>
<dbReference type="InterPro" id="IPR036899">
    <property type="entry name" value="Ribosomal_uL13_sf"/>
</dbReference>
<dbReference type="PIRSF" id="PIRSF002181">
    <property type="entry name" value="Ribosomal_L13"/>
    <property type="match status" value="1"/>
</dbReference>
<dbReference type="GO" id="GO:0022625">
    <property type="term" value="C:cytosolic large ribosomal subunit"/>
    <property type="evidence" value="ECO:0007669"/>
    <property type="project" value="TreeGrafter"/>
</dbReference>
<dbReference type="CDD" id="cd00392">
    <property type="entry name" value="Ribosomal_L13"/>
    <property type="match status" value="1"/>
</dbReference>
<dbReference type="AlphaFoldDB" id="A0A955L818"/>